<organism evidence="4 5">
    <name type="scientific">Nesterenkonia cremea</name>
    <dbReference type="NCBI Taxonomy" id="1882340"/>
    <lineage>
        <taxon>Bacteria</taxon>
        <taxon>Bacillati</taxon>
        <taxon>Actinomycetota</taxon>
        <taxon>Actinomycetes</taxon>
        <taxon>Micrococcales</taxon>
        <taxon>Micrococcaceae</taxon>
        <taxon>Nesterenkonia</taxon>
    </lineage>
</organism>
<reference evidence="4" key="1">
    <citation type="journal article" date="2014" name="Int. J. Syst. Evol. Microbiol.">
        <title>Complete genome sequence of Corynebacterium casei LMG S-19264T (=DSM 44701T), isolated from a smear-ripened cheese.</title>
        <authorList>
            <consortium name="US DOE Joint Genome Institute (JGI-PGF)"/>
            <person name="Walter F."/>
            <person name="Albersmeier A."/>
            <person name="Kalinowski J."/>
            <person name="Ruckert C."/>
        </authorList>
    </citation>
    <scope>NUCLEOTIDE SEQUENCE</scope>
    <source>
        <strain evidence="4">CGMCC 1.15388</strain>
    </source>
</reference>
<protein>
    <submittedName>
        <fullName evidence="4">N-acetylglutamate synthase</fullName>
    </submittedName>
</protein>
<dbReference type="Pfam" id="PF00583">
    <property type="entry name" value="Acetyltransf_1"/>
    <property type="match status" value="1"/>
</dbReference>
<keyword evidence="1" id="KW-0808">Transferase</keyword>
<keyword evidence="5" id="KW-1185">Reference proteome</keyword>
<dbReference type="NCBIfam" id="NF005921">
    <property type="entry name" value="PRK07922.1"/>
    <property type="match status" value="1"/>
</dbReference>
<dbReference type="GO" id="GO:0008080">
    <property type="term" value="F:N-acetyltransferase activity"/>
    <property type="evidence" value="ECO:0007669"/>
    <property type="project" value="InterPro"/>
</dbReference>
<accession>A0A917ALT0</accession>
<evidence type="ECO:0000256" key="1">
    <source>
        <dbReference type="ARBA" id="ARBA00022679"/>
    </source>
</evidence>
<dbReference type="PROSITE" id="PS51186">
    <property type="entry name" value="GNAT"/>
    <property type="match status" value="1"/>
</dbReference>
<name>A0A917ALT0_9MICC</name>
<evidence type="ECO:0000259" key="3">
    <source>
        <dbReference type="PROSITE" id="PS51186"/>
    </source>
</evidence>
<sequence length="171" mass="19312">MTSGSFHIRSARTSDVTDIVEMAQPLVERRALVPKETVSYYESIQEFLVAEAEATGEMAGFGALHVMWEDLAEVRTLASHDDWRGRGVGSALLRRLVERARALGVQRVFCLTFEVEFFTRHGFEVMKDQTPVDPEVYTELLRSPDEGVAEFLDLARVKPNTLGNTRMILHL</sequence>
<dbReference type="CDD" id="cd04301">
    <property type="entry name" value="NAT_SF"/>
    <property type="match status" value="1"/>
</dbReference>
<dbReference type="InterPro" id="IPR045039">
    <property type="entry name" value="NSI-like"/>
</dbReference>
<dbReference type="AlphaFoldDB" id="A0A917ALT0"/>
<evidence type="ECO:0000313" key="5">
    <source>
        <dbReference type="Proteomes" id="UP000633136"/>
    </source>
</evidence>
<dbReference type="InterPro" id="IPR016181">
    <property type="entry name" value="Acyl_CoA_acyltransferase"/>
</dbReference>
<proteinExistence type="predicted"/>
<dbReference type="PANTHER" id="PTHR43626:SF4">
    <property type="entry name" value="GCN5-RELATED N-ACETYLTRANSFERASE 2, CHLOROPLASTIC"/>
    <property type="match status" value="1"/>
</dbReference>
<comment type="caution">
    <text evidence="4">The sequence shown here is derived from an EMBL/GenBank/DDBJ whole genome shotgun (WGS) entry which is preliminary data.</text>
</comment>
<dbReference type="Proteomes" id="UP000633136">
    <property type="component" value="Unassembled WGS sequence"/>
</dbReference>
<dbReference type="Gene3D" id="3.40.630.30">
    <property type="match status" value="1"/>
</dbReference>
<gene>
    <name evidence="4" type="ORF">GCM10011401_02840</name>
</gene>
<dbReference type="EMBL" id="BMIS01000001">
    <property type="protein sequence ID" value="GGE59506.1"/>
    <property type="molecule type" value="Genomic_DNA"/>
</dbReference>
<feature type="domain" description="N-acetyltransferase" evidence="3">
    <location>
        <begin position="6"/>
        <end position="143"/>
    </location>
</feature>
<dbReference type="RefSeq" id="WP_188682187.1">
    <property type="nucleotide sequence ID" value="NZ_BMIS01000001.1"/>
</dbReference>
<dbReference type="InterPro" id="IPR000182">
    <property type="entry name" value="GNAT_dom"/>
</dbReference>
<reference evidence="4" key="2">
    <citation type="submission" date="2020-09" db="EMBL/GenBank/DDBJ databases">
        <authorList>
            <person name="Sun Q."/>
            <person name="Zhou Y."/>
        </authorList>
    </citation>
    <scope>NUCLEOTIDE SEQUENCE</scope>
    <source>
        <strain evidence="4">CGMCC 1.15388</strain>
    </source>
</reference>
<evidence type="ECO:0000313" key="4">
    <source>
        <dbReference type="EMBL" id="GGE59506.1"/>
    </source>
</evidence>
<evidence type="ECO:0000256" key="2">
    <source>
        <dbReference type="ARBA" id="ARBA00023315"/>
    </source>
</evidence>
<dbReference type="GO" id="GO:0005737">
    <property type="term" value="C:cytoplasm"/>
    <property type="evidence" value="ECO:0007669"/>
    <property type="project" value="TreeGrafter"/>
</dbReference>
<keyword evidence="2" id="KW-0012">Acyltransferase</keyword>
<dbReference type="PANTHER" id="PTHR43626">
    <property type="entry name" value="ACYL-COA N-ACYLTRANSFERASE"/>
    <property type="match status" value="1"/>
</dbReference>
<dbReference type="SUPFAM" id="SSF55729">
    <property type="entry name" value="Acyl-CoA N-acyltransferases (Nat)"/>
    <property type="match status" value="1"/>
</dbReference>